<reference evidence="2" key="1">
    <citation type="journal article" date="2014" name="Int. J. Syst. Evol. Microbiol.">
        <title>Complete genome sequence of Corynebacterium casei LMG S-19264T (=DSM 44701T), isolated from a smear-ripened cheese.</title>
        <authorList>
            <consortium name="US DOE Joint Genome Institute (JGI-PGF)"/>
            <person name="Walter F."/>
            <person name="Albersmeier A."/>
            <person name="Kalinowski J."/>
            <person name="Ruckert C."/>
        </authorList>
    </citation>
    <scope>NUCLEOTIDE SEQUENCE</scope>
    <source>
        <strain evidence="2">JCM 3091</strain>
    </source>
</reference>
<sequence>MTQQQYEDLPLPDHLDPDERDPEAPAADAAEQALTADPADDSARPSPALEVSEWDAAEQAEIVHLDDEYGR</sequence>
<feature type="compositionally biased region" description="Low complexity" evidence="1">
    <location>
        <begin position="24"/>
        <end position="37"/>
    </location>
</feature>
<name>A0A8J3BP02_9ACTN</name>
<comment type="caution">
    <text evidence="2">The sequence shown here is derived from an EMBL/GenBank/DDBJ whole genome shotgun (WGS) entry which is preliminary data.</text>
</comment>
<dbReference type="AlphaFoldDB" id="A0A8J3BP02"/>
<protein>
    <submittedName>
        <fullName evidence="2">Uncharacterized protein</fullName>
    </submittedName>
</protein>
<dbReference type="EMBL" id="BMQC01000010">
    <property type="protein sequence ID" value="GGK35448.1"/>
    <property type="molecule type" value="Genomic_DNA"/>
</dbReference>
<gene>
    <name evidence="2" type="ORF">GCM10010124_30180</name>
</gene>
<accession>A0A8J3BP02</accession>
<evidence type="ECO:0000313" key="3">
    <source>
        <dbReference type="Proteomes" id="UP000662200"/>
    </source>
</evidence>
<reference evidence="2" key="2">
    <citation type="submission" date="2020-09" db="EMBL/GenBank/DDBJ databases">
        <authorList>
            <person name="Sun Q."/>
            <person name="Ohkuma M."/>
        </authorList>
    </citation>
    <scope>NUCLEOTIDE SEQUENCE</scope>
    <source>
        <strain evidence="2">JCM 3091</strain>
    </source>
</reference>
<evidence type="ECO:0000256" key="1">
    <source>
        <dbReference type="SAM" id="MobiDB-lite"/>
    </source>
</evidence>
<organism evidence="2 3">
    <name type="scientific">Pilimelia terevasa</name>
    <dbReference type="NCBI Taxonomy" id="53372"/>
    <lineage>
        <taxon>Bacteria</taxon>
        <taxon>Bacillati</taxon>
        <taxon>Actinomycetota</taxon>
        <taxon>Actinomycetes</taxon>
        <taxon>Micromonosporales</taxon>
        <taxon>Micromonosporaceae</taxon>
        <taxon>Pilimelia</taxon>
    </lineage>
</organism>
<proteinExistence type="predicted"/>
<evidence type="ECO:0000313" key="2">
    <source>
        <dbReference type="EMBL" id="GGK35448.1"/>
    </source>
</evidence>
<dbReference type="Proteomes" id="UP000662200">
    <property type="component" value="Unassembled WGS sequence"/>
</dbReference>
<keyword evidence="3" id="KW-1185">Reference proteome</keyword>
<dbReference type="RefSeq" id="WP_189114964.1">
    <property type="nucleotide sequence ID" value="NZ_BMQC01000010.1"/>
</dbReference>
<feature type="region of interest" description="Disordered" evidence="1">
    <location>
        <begin position="1"/>
        <end position="55"/>
    </location>
</feature>